<feature type="transmembrane region" description="Helical" evidence="6">
    <location>
        <begin position="6"/>
        <end position="25"/>
    </location>
</feature>
<evidence type="ECO:0000313" key="7">
    <source>
        <dbReference type="EMBL" id="KAF0454162.1"/>
    </source>
</evidence>
<gene>
    <name evidence="7" type="ORF">F8M41_001651</name>
</gene>
<comment type="subcellular location">
    <subcellularLocation>
        <location evidence="1">Membrane</location>
    </subcellularLocation>
</comment>
<evidence type="ECO:0000313" key="8">
    <source>
        <dbReference type="Proteomes" id="UP000439903"/>
    </source>
</evidence>
<keyword evidence="3 6" id="KW-0812">Transmembrane</keyword>
<evidence type="ECO:0000256" key="2">
    <source>
        <dbReference type="ARBA" id="ARBA00009530"/>
    </source>
</evidence>
<dbReference type="InterPro" id="IPR000612">
    <property type="entry name" value="PMP3"/>
</dbReference>
<accession>A0A8H3XFL6</accession>
<dbReference type="AlphaFoldDB" id="A0A8H3XFL6"/>
<dbReference type="PANTHER" id="PTHR21659:SF112">
    <property type="entry name" value="PROTEIN SNA2-RELATED"/>
    <property type="match status" value="1"/>
</dbReference>
<proteinExistence type="inferred from homology"/>
<comment type="similarity">
    <text evidence="2">Belongs to the UPF0057 (PMP3) family.</text>
</comment>
<keyword evidence="8" id="KW-1185">Reference proteome</keyword>
<dbReference type="Proteomes" id="UP000439903">
    <property type="component" value="Unassembled WGS sequence"/>
</dbReference>
<dbReference type="EMBL" id="WTPW01001133">
    <property type="protein sequence ID" value="KAF0454162.1"/>
    <property type="molecule type" value="Genomic_DNA"/>
</dbReference>
<evidence type="ECO:0000256" key="4">
    <source>
        <dbReference type="ARBA" id="ARBA00022989"/>
    </source>
</evidence>
<feature type="transmembrane region" description="Helical" evidence="6">
    <location>
        <begin position="37"/>
        <end position="58"/>
    </location>
</feature>
<reference evidence="7 8" key="1">
    <citation type="journal article" date="2019" name="Environ. Microbiol.">
        <title>At the nexus of three kingdoms: the genome of the mycorrhizal fungus Gigaspora margarita provides insights into plant, endobacterial and fungal interactions.</title>
        <authorList>
            <person name="Venice F."/>
            <person name="Ghignone S."/>
            <person name="Salvioli di Fossalunga A."/>
            <person name="Amselem J."/>
            <person name="Novero M."/>
            <person name="Xianan X."/>
            <person name="Sedzielewska Toro K."/>
            <person name="Morin E."/>
            <person name="Lipzen A."/>
            <person name="Grigoriev I.V."/>
            <person name="Henrissat B."/>
            <person name="Martin F.M."/>
            <person name="Bonfante P."/>
        </authorList>
    </citation>
    <scope>NUCLEOTIDE SEQUENCE [LARGE SCALE GENOMIC DNA]</scope>
    <source>
        <strain evidence="7 8">BEG34</strain>
    </source>
</reference>
<dbReference type="GO" id="GO:0016020">
    <property type="term" value="C:membrane"/>
    <property type="evidence" value="ECO:0007669"/>
    <property type="project" value="UniProtKB-SubCell"/>
</dbReference>
<comment type="caution">
    <text evidence="7">The sequence shown here is derived from an EMBL/GenBank/DDBJ whole genome shotgun (WGS) entry which is preliminary data.</text>
</comment>
<evidence type="ECO:0000256" key="1">
    <source>
        <dbReference type="ARBA" id="ARBA00004370"/>
    </source>
</evidence>
<dbReference type="OrthoDB" id="2802411at2759"/>
<evidence type="ECO:0000256" key="6">
    <source>
        <dbReference type="SAM" id="Phobius"/>
    </source>
</evidence>
<dbReference type="Pfam" id="PF01679">
    <property type="entry name" value="Pmp3"/>
    <property type="match status" value="1"/>
</dbReference>
<evidence type="ECO:0000256" key="5">
    <source>
        <dbReference type="ARBA" id="ARBA00023136"/>
    </source>
</evidence>
<dbReference type="PANTHER" id="PTHR21659">
    <property type="entry name" value="HYDROPHOBIC PROTEIN RCI2 LOW TEMPERATURE AND SALT RESPONSIVE PROTEIN LTI6 -RELATED"/>
    <property type="match status" value="1"/>
</dbReference>
<keyword evidence="5 6" id="KW-0472">Membrane</keyword>
<evidence type="ECO:0000256" key="3">
    <source>
        <dbReference type="ARBA" id="ARBA00022692"/>
    </source>
</evidence>
<sequence>MALYSLSDILLMVLAFFLPPLGVCLKKQGCCDADFCINIILTLIGFIPGVLHAFWIIYKYRDEVLDPRFHYYYEEV</sequence>
<organism evidence="7 8">
    <name type="scientific">Gigaspora margarita</name>
    <dbReference type="NCBI Taxonomy" id="4874"/>
    <lineage>
        <taxon>Eukaryota</taxon>
        <taxon>Fungi</taxon>
        <taxon>Fungi incertae sedis</taxon>
        <taxon>Mucoromycota</taxon>
        <taxon>Glomeromycotina</taxon>
        <taxon>Glomeromycetes</taxon>
        <taxon>Diversisporales</taxon>
        <taxon>Gigasporaceae</taxon>
        <taxon>Gigaspora</taxon>
    </lineage>
</organism>
<name>A0A8H3XFL6_GIGMA</name>
<protein>
    <submittedName>
        <fullName evidence="7">UPF0057-domain-containing protein</fullName>
    </submittedName>
</protein>
<keyword evidence="4 6" id="KW-1133">Transmembrane helix</keyword>